<keyword evidence="1" id="KW-1133">Transmembrane helix</keyword>
<sequence length="393" mass="45314">MLVSRVEPSLRFLGRFYRFMYEVPVRWNKENWKIYTSPKRKWFPYYVSMSIVTSLWLTCVYTLPTQLFLHRKTFGIVQACILTTGFGAFTVTMAAGNAICDRSVESKIFAVNQYLHIESALYSKYKPNTGGSKPLDSLDIILFIIQLGNFIPFLILFACLYWDLDGPYWVIEDFAPSAMYREPRTILAFLVVRALLLMVGFWETTRTITGSAMIMFTAIDSMTLFVKTLTHKVKSVTIFFRYYTHVSILCNALEGSSTLSFFLTITTACCLWILWIWVCVNGFGKLELPLYFLFLLATFIVGMAVLIFLPKVAVMGEAITKMPNIKRIEMRKKYTAWKSIQNKIAVKKSLAIRPFRFQYGSFYPMGSNFSRNTFGNVIENAMTVILLFDIDKQ</sequence>
<feature type="transmembrane region" description="Helical" evidence="1">
    <location>
        <begin position="290"/>
        <end position="309"/>
    </location>
</feature>
<feature type="transmembrane region" description="Helical" evidence="1">
    <location>
        <begin position="140"/>
        <end position="164"/>
    </location>
</feature>
<gene>
    <name evidence="2" type="ORF">ODALV1_LOCUS25540</name>
</gene>
<evidence type="ECO:0008006" key="4">
    <source>
        <dbReference type="Google" id="ProtNLM"/>
    </source>
</evidence>
<keyword evidence="3" id="KW-1185">Reference proteome</keyword>
<feature type="transmembrane region" description="Helical" evidence="1">
    <location>
        <begin position="185"/>
        <end position="202"/>
    </location>
</feature>
<proteinExistence type="predicted"/>
<feature type="transmembrane region" description="Helical" evidence="1">
    <location>
        <begin position="259"/>
        <end position="278"/>
    </location>
</feature>
<feature type="transmembrane region" description="Helical" evidence="1">
    <location>
        <begin position="75"/>
        <end position="99"/>
    </location>
</feature>
<comment type="caution">
    <text evidence="2">The sequence shown here is derived from an EMBL/GenBank/DDBJ whole genome shotgun (WGS) entry which is preliminary data.</text>
</comment>
<evidence type="ECO:0000256" key="1">
    <source>
        <dbReference type="SAM" id="Phobius"/>
    </source>
</evidence>
<reference evidence="2 3" key="1">
    <citation type="submission" date="2024-08" db="EMBL/GenBank/DDBJ databases">
        <authorList>
            <person name="Cucini C."/>
            <person name="Frati F."/>
        </authorList>
    </citation>
    <scope>NUCLEOTIDE SEQUENCE [LARGE SCALE GENOMIC DNA]</scope>
</reference>
<protein>
    <recommendedName>
        <fullName evidence="4">Gustatory receptor</fullName>
    </recommendedName>
</protein>
<dbReference type="EMBL" id="CAXLJM020000104">
    <property type="protein sequence ID" value="CAL8134468.1"/>
    <property type="molecule type" value="Genomic_DNA"/>
</dbReference>
<dbReference type="Proteomes" id="UP001642540">
    <property type="component" value="Unassembled WGS sequence"/>
</dbReference>
<accession>A0ABP1RSE9</accession>
<name>A0ABP1RSE9_9HEXA</name>
<evidence type="ECO:0000313" key="3">
    <source>
        <dbReference type="Proteomes" id="UP001642540"/>
    </source>
</evidence>
<evidence type="ECO:0000313" key="2">
    <source>
        <dbReference type="EMBL" id="CAL8134468.1"/>
    </source>
</evidence>
<organism evidence="2 3">
    <name type="scientific">Orchesella dallaii</name>
    <dbReference type="NCBI Taxonomy" id="48710"/>
    <lineage>
        <taxon>Eukaryota</taxon>
        <taxon>Metazoa</taxon>
        <taxon>Ecdysozoa</taxon>
        <taxon>Arthropoda</taxon>
        <taxon>Hexapoda</taxon>
        <taxon>Collembola</taxon>
        <taxon>Entomobryomorpha</taxon>
        <taxon>Entomobryoidea</taxon>
        <taxon>Orchesellidae</taxon>
        <taxon>Orchesellinae</taxon>
        <taxon>Orchesella</taxon>
    </lineage>
</organism>
<keyword evidence="1" id="KW-0472">Membrane</keyword>
<keyword evidence="1" id="KW-0812">Transmembrane</keyword>
<feature type="transmembrane region" description="Helical" evidence="1">
    <location>
        <begin position="42"/>
        <end position="63"/>
    </location>
</feature>